<organism evidence="1 2">
    <name type="scientific">Psychrobacter pasteurii</name>
    <dbReference type="NCBI Taxonomy" id="1945520"/>
    <lineage>
        <taxon>Bacteria</taxon>
        <taxon>Pseudomonadati</taxon>
        <taxon>Pseudomonadota</taxon>
        <taxon>Gammaproteobacteria</taxon>
        <taxon>Moraxellales</taxon>
        <taxon>Moraxellaceae</taxon>
        <taxon>Psychrobacter</taxon>
    </lineage>
</organism>
<evidence type="ECO:0000313" key="1">
    <source>
        <dbReference type="EMBL" id="SJM38130.1"/>
    </source>
</evidence>
<dbReference type="OrthoDB" id="1099396at2"/>
<dbReference type="SUPFAM" id="SSF56399">
    <property type="entry name" value="ADP-ribosylation"/>
    <property type="match status" value="1"/>
</dbReference>
<protein>
    <submittedName>
        <fullName evidence="1">Uncharacterized protein</fullName>
    </submittedName>
</protein>
<reference evidence="2" key="1">
    <citation type="submission" date="2017-02" db="EMBL/GenBank/DDBJ databases">
        <authorList>
            <person name="Mornico D."/>
        </authorList>
    </citation>
    <scope>NUCLEOTIDE SEQUENCE [LARGE SCALE GENOMIC DNA]</scope>
</reference>
<accession>A0A1R4EI44</accession>
<dbReference type="Proteomes" id="UP000188169">
    <property type="component" value="Unassembled WGS sequence"/>
</dbReference>
<dbReference type="EMBL" id="FUGD01000126">
    <property type="protein sequence ID" value="SJM38130.1"/>
    <property type="molecule type" value="Genomic_DNA"/>
</dbReference>
<dbReference type="STRING" id="1945520.A1019T_02120"/>
<proteinExistence type="predicted"/>
<gene>
    <name evidence="1" type="ORF">A1019T_02120</name>
</gene>
<dbReference type="AlphaFoldDB" id="A0A1R4EI44"/>
<keyword evidence="2" id="KW-1185">Reference proteome</keyword>
<sequence>MVLLIGHHGTNSSSAELILNSNFKLSLGDGEWLGDGVYFFVKGLNSDTKSLAFNWAKCHAWNNKSKTYDYENYAIIQSEIRVKEEEFLDLTVEDGIEVLTYLAEKFIQKLKTIDKNLKFHDGLLLNLARREGVLPLEVVKGNFYIKFEKERIHRINLRTSNCTICSVYNPNKVLTNKSIVKTGVIR</sequence>
<name>A0A1R4EI44_9GAMM</name>
<evidence type="ECO:0000313" key="2">
    <source>
        <dbReference type="Proteomes" id="UP000188169"/>
    </source>
</evidence>
<dbReference type="RefSeq" id="WP_077449494.1">
    <property type="nucleotide sequence ID" value="NZ_FUGD01000126.1"/>
</dbReference>